<proteinExistence type="predicted"/>
<keyword evidence="2" id="KW-1185">Reference proteome</keyword>
<evidence type="ECO:0000313" key="1">
    <source>
        <dbReference type="EMBL" id="KAG6478721.1"/>
    </source>
</evidence>
<sequence length="174" mass="19331">MGAPRRGMIYRKWAAPGRIVSSPKLMVCLACYEGRGCDPRGVGESNPGKELLRRFAADKVADQALEIFAEALVISLSEIEVHPSDGIMLPQRMADGIALKKQLLSQYDLLQAQIKEWSAFSLFSFSSFRLDIGMNMPVGKQNCSHWGTFLSCSVKRQQGTKKLGKFPFREDGTD</sequence>
<reference evidence="1 2" key="1">
    <citation type="submission" date="2020-08" db="EMBL/GenBank/DDBJ databases">
        <title>Plant Genome Project.</title>
        <authorList>
            <person name="Zhang R.-G."/>
        </authorList>
    </citation>
    <scope>NUCLEOTIDE SEQUENCE [LARGE SCALE GENOMIC DNA]</scope>
    <source>
        <tissue evidence="1">Rhizome</tissue>
    </source>
</reference>
<dbReference type="EMBL" id="JACMSC010000017">
    <property type="protein sequence ID" value="KAG6478721.1"/>
    <property type="molecule type" value="Genomic_DNA"/>
</dbReference>
<accession>A0A8J5KAL0</accession>
<protein>
    <submittedName>
        <fullName evidence="1">Uncharacterized protein</fullName>
    </submittedName>
</protein>
<comment type="caution">
    <text evidence="1">The sequence shown here is derived from an EMBL/GenBank/DDBJ whole genome shotgun (WGS) entry which is preliminary data.</text>
</comment>
<gene>
    <name evidence="1" type="ORF">ZIOFF_062165</name>
</gene>
<organism evidence="1 2">
    <name type="scientific">Zingiber officinale</name>
    <name type="common">Ginger</name>
    <name type="synonym">Amomum zingiber</name>
    <dbReference type="NCBI Taxonomy" id="94328"/>
    <lineage>
        <taxon>Eukaryota</taxon>
        <taxon>Viridiplantae</taxon>
        <taxon>Streptophyta</taxon>
        <taxon>Embryophyta</taxon>
        <taxon>Tracheophyta</taxon>
        <taxon>Spermatophyta</taxon>
        <taxon>Magnoliopsida</taxon>
        <taxon>Liliopsida</taxon>
        <taxon>Zingiberales</taxon>
        <taxon>Zingiberaceae</taxon>
        <taxon>Zingiber</taxon>
    </lineage>
</organism>
<name>A0A8J5KAL0_ZINOF</name>
<dbReference type="AlphaFoldDB" id="A0A8J5KAL0"/>
<evidence type="ECO:0000313" key="2">
    <source>
        <dbReference type="Proteomes" id="UP000734854"/>
    </source>
</evidence>
<dbReference type="Proteomes" id="UP000734854">
    <property type="component" value="Unassembled WGS sequence"/>
</dbReference>